<protein>
    <submittedName>
        <fullName evidence="3">Uncharacterized protein</fullName>
    </submittedName>
</protein>
<evidence type="ECO:0000259" key="2">
    <source>
        <dbReference type="Pfam" id="PF25583"/>
    </source>
</evidence>
<organism evidence="3 4">
    <name type="scientific">Lentisphaera araneosa HTCC2155</name>
    <dbReference type="NCBI Taxonomy" id="313628"/>
    <lineage>
        <taxon>Bacteria</taxon>
        <taxon>Pseudomonadati</taxon>
        <taxon>Lentisphaerota</taxon>
        <taxon>Lentisphaeria</taxon>
        <taxon>Lentisphaerales</taxon>
        <taxon>Lentisphaeraceae</taxon>
        <taxon>Lentisphaera</taxon>
    </lineage>
</organism>
<dbReference type="AlphaFoldDB" id="A6DI68"/>
<proteinExistence type="predicted"/>
<accession>A6DI68</accession>
<dbReference type="Proteomes" id="UP000004947">
    <property type="component" value="Unassembled WGS sequence"/>
</dbReference>
<feature type="domain" description="WYL" evidence="1">
    <location>
        <begin position="144"/>
        <end position="211"/>
    </location>
</feature>
<reference evidence="3 4" key="1">
    <citation type="journal article" date="2010" name="J. Bacteriol.">
        <title>Genome sequence of Lentisphaera araneosa HTCC2155T, the type species of the order Lentisphaerales in the phylum Lentisphaerae.</title>
        <authorList>
            <person name="Thrash J.C."/>
            <person name="Cho J.C."/>
            <person name="Vergin K.L."/>
            <person name="Morris R.M."/>
            <person name="Giovannoni S.J."/>
        </authorList>
    </citation>
    <scope>NUCLEOTIDE SEQUENCE [LARGE SCALE GENOMIC DNA]</scope>
    <source>
        <strain evidence="3 4">HTCC2155</strain>
    </source>
</reference>
<feature type="domain" description="WCX" evidence="2">
    <location>
        <begin position="240"/>
        <end position="313"/>
    </location>
</feature>
<dbReference type="Pfam" id="PF25583">
    <property type="entry name" value="WCX"/>
    <property type="match status" value="1"/>
</dbReference>
<name>A6DI68_9BACT</name>
<dbReference type="InterPro" id="IPR026881">
    <property type="entry name" value="WYL_dom"/>
</dbReference>
<comment type="caution">
    <text evidence="3">The sequence shown here is derived from an EMBL/GenBank/DDBJ whole genome shotgun (WGS) entry which is preliminary data.</text>
</comment>
<dbReference type="InterPro" id="IPR057727">
    <property type="entry name" value="WCX_dom"/>
</dbReference>
<sequence>MQRFLNLLRQETYPNKESFRRMLMESDQAKEESYAVSTKTIGREIDFMRDEYKAPIYYDDSELGYYLTDPTWQLPFQTPDQEEFFTDLFALRIANKTIPAPLRETLECLEEVQQAALAGSPDDLQAMESLISKDPRIPEIAPEIYKAVLTAWQESRPMTIHYRGAGGHKSERQVDAHALYLGNDSWYIHAYCHKAEGFRSFALHRISKAEISDGFFKKDLKVINKIKMGSPFSYKTIDNAEVIASPQVAQLIAERDWFPGQVNEWREDGSLCVRYTKVAEDILISWVLGYGGELQLITPPSAVDKLKEKLKKLQKIH</sequence>
<dbReference type="STRING" id="313628.LNTAR_09134"/>
<dbReference type="InterPro" id="IPR051534">
    <property type="entry name" value="CBASS_pafABC_assoc_protein"/>
</dbReference>
<dbReference type="EMBL" id="ABCK01000004">
    <property type="protein sequence ID" value="EDM28722.1"/>
    <property type="molecule type" value="Genomic_DNA"/>
</dbReference>
<dbReference type="Pfam" id="PF13280">
    <property type="entry name" value="WYL"/>
    <property type="match status" value="1"/>
</dbReference>
<dbReference type="eggNOG" id="COG2378">
    <property type="taxonomic scope" value="Bacteria"/>
</dbReference>
<keyword evidence="4" id="KW-1185">Reference proteome</keyword>
<evidence type="ECO:0000313" key="3">
    <source>
        <dbReference type="EMBL" id="EDM28722.1"/>
    </source>
</evidence>
<gene>
    <name evidence="3" type="ORF">LNTAR_09134</name>
</gene>
<evidence type="ECO:0000313" key="4">
    <source>
        <dbReference type="Proteomes" id="UP000004947"/>
    </source>
</evidence>
<dbReference type="PANTHER" id="PTHR34580">
    <property type="match status" value="1"/>
</dbReference>
<dbReference type="PROSITE" id="PS52050">
    <property type="entry name" value="WYL"/>
    <property type="match status" value="1"/>
</dbReference>
<evidence type="ECO:0000259" key="1">
    <source>
        <dbReference type="Pfam" id="PF13280"/>
    </source>
</evidence>
<dbReference type="PANTHER" id="PTHR34580:SF9">
    <property type="entry name" value="SLL5097 PROTEIN"/>
    <property type="match status" value="1"/>
</dbReference>